<evidence type="ECO:0008006" key="3">
    <source>
        <dbReference type="Google" id="ProtNLM"/>
    </source>
</evidence>
<dbReference type="AlphaFoldDB" id="A0A1G1UXF6"/>
<proteinExistence type="predicted"/>
<evidence type="ECO:0000313" key="2">
    <source>
        <dbReference type="Proteomes" id="UP000177967"/>
    </source>
</evidence>
<name>A0A1G1UXF6_9BACT</name>
<gene>
    <name evidence="1" type="ORF">A2782_01400</name>
</gene>
<comment type="caution">
    <text evidence="1">The sequence shown here is derived from an EMBL/GenBank/DDBJ whole genome shotgun (WGS) entry which is preliminary data.</text>
</comment>
<dbReference type="Proteomes" id="UP000177967">
    <property type="component" value="Unassembled WGS sequence"/>
</dbReference>
<evidence type="ECO:0000313" key="1">
    <source>
        <dbReference type="EMBL" id="OGY07780.1"/>
    </source>
</evidence>
<protein>
    <recommendedName>
        <fullName evidence="3">HTH cro/C1-type domain-containing protein</fullName>
    </recommendedName>
</protein>
<accession>A0A1G1UXF6</accession>
<organism evidence="1 2">
    <name type="scientific">Candidatus Blackburnbacteria bacterium RIFCSPHIGHO2_01_FULL_43_15b</name>
    <dbReference type="NCBI Taxonomy" id="1797513"/>
    <lineage>
        <taxon>Bacteria</taxon>
        <taxon>Candidatus Blackburniibacteriota</taxon>
    </lineage>
</organism>
<dbReference type="STRING" id="1797513.A2782_01400"/>
<dbReference type="EMBL" id="MHBW01000035">
    <property type="protein sequence ID" value="OGY07780.1"/>
    <property type="molecule type" value="Genomic_DNA"/>
</dbReference>
<reference evidence="1 2" key="1">
    <citation type="journal article" date="2016" name="Nat. Commun.">
        <title>Thousands of microbial genomes shed light on interconnected biogeochemical processes in an aquifer system.</title>
        <authorList>
            <person name="Anantharaman K."/>
            <person name="Brown C.T."/>
            <person name="Hug L.A."/>
            <person name="Sharon I."/>
            <person name="Castelle C.J."/>
            <person name="Probst A.J."/>
            <person name="Thomas B.C."/>
            <person name="Singh A."/>
            <person name="Wilkins M.J."/>
            <person name="Karaoz U."/>
            <person name="Brodie E.L."/>
            <person name="Williams K.H."/>
            <person name="Hubbard S.S."/>
            <person name="Banfield J.F."/>
        </authorList>
    </citation>
    <scope>NUCLEOTIDE SEQUENCE [LARGE SCALE GENOMIC DNA]</scope>
</reference>
<sequence>MRAARHLSGVGCGALLRHYLEEYGLEVSSVAVAAGVDPLWANDLVEGNLSPEECCPEKVSVFARAIGWPIELWPIKPWENVCTYW</sequence>